<name>A0A381XDU7_9ZZZZ</name>
<dbReference type="AlphaFoldDB" id="A0A381XDU7"/>
<dbReference type="EMBL" id="UINC01014821">
    <property type="protein sequence ID" value="SVA62919.1"/>
    <property type="molecule type" value="Genomic_DNA"/>
</dbReference>
<accession>A0A381XDU7</accession>
<proteinExistence type="predicted"/>
<evidence type="ECO:0000313" key="1">
    <source>
        <dbReference type="EMBL" id="SVA62919.1"/>
    </source>
</evidence>
<gene>
    <name evidence="1" type="ORF">METZ01_LOCUS115773</name>
</gene>
<protein>
    <submittedName>
        <fullName evidence="1">Uncharacterized protein</fullName>
    </submittedName>
</protein>
<organism evidence="1">
    <name type="scientific">marine metagenome</name>
    <dbReference type="NCBI Taxonomy" id="408172"/>
    <lineage>
        <taxon>unclassified sequences</taxon>
        <taxon>metagenomes</taxon>
        <taxon>ecological metagenomes</taxon>
    </lineage>
</organism>
<reference evidence="1" key="1">
    <citation type="submission" date="2018-05" db="EMBL/GenBank/DDBJ databases">
        <authorList>
            <person name="Lanie J.A."/>
            <person name="Ng W.-L."/>
            <person name="Kazmierczak K.M."/>
            <person name="Andrzejewski T.M."/>
            <person name="Davidsen T.M."/>
            <person name="Wayne K.J."/>
            <person name="Tettelin H."/>
            <person name="Glass J.I."/>
            <person name="Rusch D."/>
            <person name="Podicherti R."/>
            <person name="Tsui H.-C.T."/>
            <person name="Winkler M.E."/>
        </authorList>
    </citation>
    <scope>NUCLEOTIDE SEQUENCE</scope>
</reference>
<sequence>MHLLIEGISHLLIIVPTVTSSRYKIKVLNFKTNEMN</sequence>